<dbReference type="PANTHER" id="PTHR34512">
    <property type="entry name" value="CELL SURFACE PROTEIN"/>
    <property type="match status" value="1"/>
</dbReference>
<name>A0A5C5X814_9PLAN</name>
<feature type="domain" description="Pyrrolo-quinoline quinone repeat" evidence="1">
    <location>
        <begin position="202"/>
        <end position="442"/>
    </location>
</feature>
<comment type="caution">
    <text evidence="2">The sequence shown here is derived from an EMBL/GenBank/DDBJ whole genome shotgun (WGS) entry which is preliminary data.</text>
</comment>
<accession>A0A5C5X814</accession>
<dbReference type="InterPro" id="IPR015943">
    <property type="entry name" value="WD40/YVTN_repeat-like_dom_sf"/>
</dbReference>
<gene>
    <name evidence="2" type="ORF">KOR42_17970</name>
</gene>
<evidence type="ECO:0000313" key="2">
    <source>
        <dbReference type="EMBL" id="TWT58423.1"/>
    </source>
</evidence>
<dbReference type="SMART" id="SM00564">
    <property type="entry name" value="PQQ"/>
    <property type="match status" value="4"/>
</dbReference>
<dbReference type="InterPro" id="IPR018391">
    <property type="entry name" value="PQQ_b-propeller_rpt"/>
</dbReference>
<dbReference type="PANTHER" id="PTHR34512:SF30">
    <property type="entry name" value="OUTER MEMBRANE PROTEIN ASSEMBLY FACTOR BAMB"/>
    <property type="match status" value="1"/>
</dbReference>
<dbReference type="Pfam" id="PF13360">
    <property type="entry name" value="PQQ_2"/>
    <property type="match status" value="2"/>
</dbReference>
<reference evidence="2 3" key="1">
    <citation type="submission" date="2019-02" db="EMBL/GenBank/DDBJ databases">
        <title>Deep-cultivation of Planctomycetes and their phenomic and genomic characterization uncovers novel biology.</title>
        <authorList>
            <person name="Wiegand S."/>
            <person name="Jogler M."/>
            <person name="Boedeker C."/>
            <person name="Pinto D."/>
            <person name="Vollmers J."/>
            <person name="Rivas-Marin E."/>
            <person name="Kohn T."/>
            <person name="Peeters S.H."/>
            <person name="Heuer A."/>
            <person name="Rast P."/>
            <person name="Oberbeckmann S."/>
            <person name="Bunk B."/>
            <person name="Jeske O."/>
            <person name="Meyerdierks A."/>
            <person name="Storesund J.E."/>
            <person name="Kallscheuer N."/>
            <person name="Luecker S."/>
            <person name="Lage O.M."/>
            <person name="Pohl T."/>
            <person name="Merkel B.J."/>
            <person name="Hornburger P."/>
            <person name="Mueller R.-W."/>
            <person name="Bruemmer F."/>
            <person name="Labrenz M."/>
            <person name="Spormann A.M."/>
            <person name="Op Den Camp H."/>
            <person name="Overmann J."/>
            <person name="Amann R."/>
            <person name="Jetten M.S.M."/>
            <person name="Mascher T."/>
            <person name="Medema M.H."/>
            <person name="Devos D.P."/>
            <person name="Kaster A.-K."/>
            <person name="Ovreas L."/>
            <person name="Rohde M."/>
            <person name="Galperin M.Y."/>
            <person name="Jogler C."/>
        </authorList>
    </citation>
    <scope>NUCLEOTIDE SEQUENCE [LARGE SCALE GENOMIC DNA]</scope>
    <source>
        <strain evidence="2 3">KOR42</strain>
    </source>
</reference>
<protein>
    <submittedName>
        <fullName evidence="2">Outer membrane biogenesis protein BamB</fullName>
    </submittedName>
</protein>
<dbReference type="Gene3D" id="2.130.10.10">
    <property type="entry name" value="YVTN repeat-like/Quinoprotein amine dehydrogenase"/>
    <property type="match status" value="2"/>
</dbReference>
<dbReference type="RefSeq" id="WP_146508806.1">
    <property type="nucleotide sequence ID" value="NZ_SIHI01000001.1"/>
</dbReference>
<dbReference type="InterPro" id="IPR002372">
    <property type="entry name" value="PQQ_rpt_dom"/>
</dbReference>
<dbReference type="AlphaFoldDB" id="A0A5C5X814"/>
<organism evidence="2 3">
    <name type="scientific">Thalassoglobus neptunius</name>
    <dbReference type="NCBI Taxonomy" id="1938619"/>
    <lineage>
        <taxon>Bacteria</taxon>
        <taxon>Pseudomonadati</taxon>
        <taxon>Planctomycetota</taxon>
        <taxon>Planctomycetia</taxon>
        <taxon>Planctomycetales</taxon>
        <taxon>Planctomycetaceae</taxon>
        <taxon>Thalassoglobus</taxon>
    </lineage>
</organism>
<sequence>MLTDRCRHFACLFFVGVLSLAILHGKEVHGEESLPWPDRNGPQFNGSASAKDAANLPIKWSETENVAWKIPLEDQGHSTPVIGEGRIWLTAATPDGTKQFVYAIDEESGEILIHKLLFENADPEPLGNNINTYASPSCVLEEGAAYVHFGSYGTAKLNSTSGDVIWTRRDIEGRHFRGPGSSPVLFKNSLILTFDCIDRQFLVSLDKETGETLWLTERTTDYDDLDENGLPKREGDLRKAYSTPGLIEVGDRVHLVSAGSRAAFGYDAETGEEIWTITHDDYNAAARPSFFQGNAIINTGSRNANLLCVRLDGTTQGNVDDSHVLWDRPRGNSRLATPLLHDGLIYMVTDNGVAICIDAETGEEVWTDRVGGTFVASPIIANGNIYFCNEEGETIVIKAGREFEILSRNTLDEGMRASPAIANGAIFLRTFGHLYKIKRSDESPSK</sequence>
<dbReference type="InterPro" id="IPR011047">
    <property type="entry name" value="Quinoprotein_ADH-like_sf"/>
</dbReference>
<dbReference type="Proteomes" id="UP000317243">
    <property type="component" value="Unassembled WGS sequence"/>
</dbReference>
<dbReference type="SUPFAM" id="SSF50998">
    <property type="entry name" value="Quinoprotein alcohol dehydrogenase-like"/>
    <property type="match status" value="1"/>
</dbReference>
<proteinExistence type="predicted"/>
<dbReference type="OrthoDB" id="244732at2"/>
<evidence type="ECO:0000259" key="1">
    <source>
        <dbReference type="Pfam" id="PF13360"/>
    </source>
</evidence>
<dbReference type="EMBL" id="SIHI01000001">
    <property type="protein sequence ID" value="TWT58423.1"/>
    <property type="molecule type" value="Genomic_DNA"/>
</dbReference>
<feature type="domain" description="Pyrrolo-quinoline quinone repeat" evidence="1">
    <location>
        <begin position="58"/>
        <end position="168"/>
    </location>
</feature>
<evidence type="ECO:0000313" key="3">
    <source>
        <dbReference type="Proteomes" id="UP000317243"/>
    </source>
</evidence>
<keyword evidence="3" id="KW-1185">Reference proteome</keyword>